<evidence type="ECO:0008006" key="4">
    <source>
        <dbReference type="Google" id="ProtNLM"/>
    </source>
</evidence>
<reference evidence="3" key="1">
    <citation type="journal article" date="2015" name="Nature">
        <title>Complex archaea that bridge the gap between prokaryotes and eukaryotes.</title>
        <authorList>
            <person name="Spang A."/>
            <person name="Saw J.H."/>
            <person name="Jorgensen S.L."/>
            <person name="Zaremba-Niedzwiedzka K."/>
            <person name="Martijn J."/>
            <person name="Lind A.E."/>
            <person name="van Eijk R."/>
            <person name="Schleper C."/>
            <person name="Guy L."/>
            <person name="Ettema T.J."/>
        </authorList>
    </citation>
    <scope>NUCLEOTIDE SEQUENCE</scope>
</reference>
<dbReference type="EMBL" id="LAZR01020952">
    <property type="protein sequence ID" value="KKL87010.1"/>
    <property type="molecule type" value="Genomic_DNA"/>
</dbReference>
<protein>
    <recommendedName>
        <fullName evidence="4">MalT-like TPR region domain-containing protein</fullName>
    </recommendedName>
</protein>
<dbReference type="PROSITE" id="PS50005">
    <property type="entry name" value="TPR"/>
    <property type="match status" value="1"/>
</dbReference>
<dbReference type="InterPro" id="IPR051685">
    <property type="entry name" value="Ycf3/AcsC/BcsC/TPR_MFPF"/>
</dbReference>
<accession>A0A0F9HZB1</accession>
<comment type="caution">
    <text evidence="3">The sequence shown here is derived from an EMBL/GenBank/DDBJ whole genome shotgun (WGS) entry which is preliminary data.</text>
</comment>
<sequence length="210" mass="22639">AAVRLAEGLSDPLLLLGQALVQLDRREEALAALQKALAIQESAEVHINVALLHDKAGRLDQAVASFQRALLLAPGHEMILRTYGLVLCRHKKFAQAIRIWEAGLKSNPGSAVLSYHLAWWLATCPDAAVRNGKRAAQLAQALCERTGRKDALALDALAAAHAEIGQFKSAVAVATEAMNLARAQKRTALAGEISARINLYMAAKPYRQPQ</sequence>
<dbReference type="InterPro" id="IPR019734">
    <property type="entry name" value="TPR_rpt"/>
</dbReference>
<evidence type="ECO:0000256" key="2">
    <source>
        <dbReference type="ARBA" id="ARBA00022803"/>
    </source>
</evidence>
<dbReference type="SMART" id="SM00028">
    <property type="entry name" value="TPR"/>
    <property type="match status" value="4"/>
</dbReference>
<feature type="non-terminal residue" evidence="3">
    <location>
        <position position="1"/>
    </location>
</feature>
<dbReference type="SUPFAM" id="SSF48452">
    <property type="entry name" value="TPR-like"/>
    <property type="match status" value="1"/>
</dbReference>
<dbReference type="InterPro" id="IPR013105">
    <property type="entry name" value="TPR_2"/>
</dbReference>
<organism evidence="3">
    <name type="scientific">marine sediment metagenome</name>
    <dbReference type="NCBI Taxonomy" id="412755"/>
    <lineage>
        <taxon>unclassified sequences</taxon>
        <taxon>metagenomes</taxon>
        <taxon>ecological metagenomes</taxon>
    </lineage>
</organism>
<dbReference type="PANTHER" id="PTHR44943">
    <property type="entry name" value="CELLULOSE SYNTHASE OPERON PROTEIN C"/>
    <property type="match status" value="1"/>
</dbReference>
<dbReference type="AlphaFoldDB" id="A0A0F9HZB1"/>
<keyword evidence="1" id="KW-0677">Repeat</keyword>
<keyword evidence="2" id="KW-0802">TPR repeat</keyword>
<evidence type="ECO:0000313" key="3">
    <source>
        <dbReference type="EMBL" id="KKL87010.1"/>
    </source>
</evidence>
<dbReference type="InterPro" id="IPR011990">
    <property type="entry name" value="TPR-like_helical_dom_sf"/>
</dbReference>
<dbReference type="Gene3D" id="1.25.40.10">
    <property type="entry name" value="Tetratricopeptide repeat domain"/>
    <property type="match status" value="1"/>
</dbReference>
<dbReference type="Pfam" id="PF07719">
    <property type="entry name" value="TPR_2"/>
    <property type="match status" value="1"/>
</dbReference>
<proteinExistence type="predicted"/>
<gene>
    <name evidence="3" type="ORF">LCGC14_1939030</name>
</gene>
<evidence type="ECO:0000256" key="1">
    <source>
        <dbReference type="ARBA" id="ARBA00022737"/>
    </source>
</evidence>
<dbReference type="PANTHER" id="PTHR44943:SF8">
    <property type="entry name" value="TPR REPEAT-CONTAINING PROTEIN MJ0263"/>
    <property type="match status" value="1"/>
</dbReference>
<dbReference type="Pfam" id="PF13181">
    <property type="entry name" value="TPR_8"/>
    <property type="match status" value="1"/>
</dbReference>
<name>A0A0F9HZB1_9ZZZZ</name>